<dbReference type="GeneTree" id="ENSGT00940000158490"/>
<comment type="similarity">
    <text evidence="3 13">Belongs to the DNA polymerase type-X family.</text>
</comment>
<dbReference type="PIRSF" id="PIRSF501176">
    <property type="entry name" value="DNApol_mu"/>
    <property type="match status" value="1"/>
</dbReference>
<dbReference type="PIRSF" id="PIRSF000817">
    <property type="entry name" value="DNA_NT"/>
    <property type="match status" value="1"/>
</dbReference>
<protein>
    <recommendedName>
        <fullName evidence="13">DNA-directed DNA/RNA polymerase mu</fullName>
        <ecNumber evidence="13">2.7.7.7</ecNumber>
    </recommendedName>
</protein>
<evidence type="ECO:0000256" key="13">
    <source>
        <dbReference type="PIRNR" id="PIRNR000817"/>
    </source>
</evidence>
<dbReference type="Gene3D" id="1.10.150.110">
    <property type="entry name" value="DNA polymerase beta, N-terminal domain-like"/>
    <property type="match status" value="1"/>
</dbReference>
<keyword evidence="7" id="KW-0227">DNA damage</keyword>
<evidence type="ECO:0000256" key="1">
    <source>
        <dbReference type="ARBA" id="ARBA00001946"/>
    </source>
</evidence>
<keyword evidence="8 13" id="KW-0460">Magnesium</keyword>
<dbReference type="InterPro" id="IPR002054">
    <property type="entry name" value="DNA-dir_DNA_pol_X"/>
</dbReference>
<reference evidence="15" key="3">
    <citation type="submission" date="2025-09" db="UniProtKB">
        <authorList>
            <consortium name="Ensembl"/>
        </authorList>
    </citation>
    <scope>IDENTIFICATION</scope>
    <source>
        <strain evidence="15">breed Abyssinian</strain>
    </source>
</reference>
<evidence type="ECO:0000256" key="12">
    <source>
        <dbReference type="ARBA" id="ARBA00049244"/>
    </source>
</evidence>
<dbReference type="InterPro" id="IPR019843">
    <property type="entry name" value="DNA_pol-X_BS"/>
</dbReference>
<keyword evidence="5 13" id="KW-0548">Nucleotidyltransferase</keyword>
<evidence type="ECO:0000256" key="5">
    <source>
        <dbReference type="ARBA" id="ARBA00022695"/>
    </source>
</evidence>
<dbReference type="PROSITE" id="PS00522">
    <property type="entry name" value="DNA_POLYMERASE_X"/>
    <property type="match status" value="1"/>
</dbReference>
<feature type="domain" description="BRCT" evidence="14">
    <location>
        <begin position="85"/>
        <end position="186"/>
    </location>
</feature>
<dbReference type="InterPro" id="IPR027421">
    <property type="entry name" value="DNA_pol_lamdba_lyase_dom_sf"/>
</dbReference>
<dbReference type="InterPro" id="IPR022312">
    <property type="entry name" value="DNA_pol_X"/>
</dbReference>
<reference evidence="15" key="2">
    <citation type="submission" date="2025-08" db="UniProtKB">
        <authorList>
            <consortium name="Ensembl"/>
        </authorList>
    </citation>
    <scope>IDENTIFICATION</scope>
    <source>
        <strain evidence="15">breed Abyssinian</strain>
    </source>
</reference>
<proteinExistence type="inferred from homology"/>
<gene>
    <name evidence="15" type="primary">POLM</name>
</gene>
<dbReference type="InterPro" id="IPR018944">
    <property type="entry name" value="DNA_pol_lambd_fingers_domain"/>
</dbReference>
<keyword evidence="4 13" id="KW-0808">Transferase</keyword>
<dbReference type="SUPFAM" id="SSF52113">
    <property type="entry name" value="BRCT domain"/>
    <property type="match status" value="1"/>
</dbReference>
<dbReference type="CDD" id="cd00141">
    <property type="entry name" value="NT_POLXc"/>
    <property type="match status" value="1"/>
</dbReference>
<dbReference type="SUPFAM" id="SSF47802">
    <property type="entry name" value="DNA polymerase beta, N-terminal domain-like"/>
    <property type="match status" value="1"/>
</dbReference>
<evidence type="ECO:0000256" key="2">
    <source>
        <dbReference type="ARBA" id="ARBA00004123"/>
    </source>
</evidence>
<dbReference type="InterPro" id="IPR001357">
    <property type="entry name" value="BRCT_dom"/>
</dbReference>
<dbReference type="InterPro" id="IPR010996">
    <property type="entry name" value="HHH_MUS81"/>
</dbReference>
<dbReference type="InterPro" id="IPR037160">
    <property type="entry name" value="DNA_Pol_thumb_sf"/>
</dbReference>
<keyword evidence="16" id="KW-1185">Reference proteome</keyword>
<evidence type="ECO:0000256" key="9">
    <source>
        <dbReference type="ARBA" id="ARBA00022932"/>
    </source>
</evidence>
<dbReference type="InterPro" id="IPR028207">
    <property type="entry name" value="DNA_pol_B_palm_palm"/>
</dbReference>
<evidence type="ECO:0000256" key="6">
    <source>
        <dbReference type="ARBA" id="ARBA00022723"/>
    </source>
</evidence>
<dbReference type="PANTHER" id="PTHR11276:SF24">
    <property type="entry name" value="DNA-DIRECTED DNA_RNA POLYMERASE MU"/>
    <property type="match status" value="1"/>
</dbReference>
<dbReference type="InterPro" id="IPR036420">
    <property type="entry name" value="BRCT_dom_sf"/>
</dbReference>
<dbReference type="InterPro" id="IPR001726">
    <property type="entry name" value="TdT/Mu"/>
</dbReference>
<keyword evidence="11 13" id="KW-0539">Nucleus</keyword>
<comment type="function">
    <text evidence="13">Gap-filling polymerase involved in repair of DNA double-strand breaks by non-homologous end joining (NHEJ).</text>
</comment>
<comment type="cofactor">
    <cofactor evidence="1 13">
        <name>Mg(2+)</name>
        <dbReference type="ChEBI" id="CHEBI:18420"/>
    </cofactor>
</comment>
<dbReference type="Gene3D" id="1.10.150.20">
    <property type="entry name" value="5' to 3' exonuclease, C-terminal subdomain"/>
    <property type="match status" value="1"/>
</dbReference>
<evidence type="ECO:0000256" key="3">
    <source>
        <dbReference type="ARBA" id="ARBA00008323"/>
    </source>
</evidence>
<comment type="catalytic activity">
    <reaction evidence="12 13">
        <text>DNA(n) + a 2'-deoxyribonucleoside 5'-triphosphate = DNA(n+1) + diphosphate</text>
        <dbReference type="Rhea" id="RHEA:22508"/>
        <dbReference type="Rhea" id="RHEA-COMP:17339"/>
        <dbReference type="Rhea" id="RHEA-COMP:17340"/>
        <dbReference type="ChEBI" id="CHEBI:33019"/>
        <dbReference type="ChEBI" id="CHEBI:61560"/>
        <dbReference type="ChEBI" id="CHEBI:173112"/>
        <dbReference type="EC" id="2.7.7.7"/>
    </reaction>
</comment>
<dbReference type="Pfam" id="PF14791">
    <property type="entry name" value="DNA_pol_B_thumb"/>
    <property type="match status" value="1"/>
</dbReference>
<dbReference type="PRINTS" id="PR00869">
    <property type="entry name" value="DNAPOLX"/>
</dbReference>
<comment type="subcellular location">
    <subcellularLocation>
        <location evidence="2 13">Nucleus</location>
    </subcellularLocation>
</comment>
<organism evidence="15 16">
    <name type="scientific">Felis catus</name>
    <name type="common">Cat</name>
    <name type="synonym">Felis silvestris catus</name>
    <dbReference type="NCBI Taxonomy" id="9685"/>
    <lineage>
        <taxon>Eukaryota</taxon>
        <taxon>Metazoa</taxon>
        <taxon>Chordata</taxon>
        <taxon>Craniata</taxon>
        <taxon>Vertebrata</taxon>
        <taxon>Euteleostomi</taxon>
        <taxon>Mammalia</taxon>
        <taxon>Eutheria</taxon>
        <taxon>Laurasiatheria</taxon>
        <taxon>Carnivora</taxon>
        <taxon>Feliformia</taxon>
        <taxon>Felidae</taxon>
        <taxon>Felinae</taxon>
        <taxon>Felis</taxon>
    </lineage>
</organism>
<dbReference type="Gene3D" id="3.30.210.10">
    <property type="entry name" value="DNA polymerase, thumb domain"/>
    <property type="match status" value="1"/>
</dbReference>
<dbReference type="InterPro" id="IPR043519">
    <property type="entry name" value="NT_sf"/>
</dbReference>
<dbReference type="PRINTS" id="PR00871">
    <property type="entry name" value="DNAPOLXTDT"/>
</dbReference>
<name>A0ABI7X6F1_FELCA</name>
<evidence type="ECO:0000256" key="10">
    <source>
        <dbReference type="ARBA" id="ARBA00023204"/>
    </source>
</evidence>
<dbReference type="InterPro" id="IPR029398">
    <property type="entry name" value="PolB_thumb"/>
</dbReference>
<dbReference type="EC" id="2.7.7.7" evidence="13"/>
<evidence type="ECO:0000256" key="4">
    <source>
        <dbReference type="ARBA" id="ARBA00022679"/>
    </source>
</evidence>
<keyword evidence="9" id="KW-0239">DNA-directed DNA polymerase</keyword>
<evidence type="ECO:0000256" key="7">
    <source>
        <dbReference type="ARBA" id="ARBA00022763"/>
    </source>
</evidence>
<evidence type="ECO:0000259" key="14">
    <source>
        <dbReference type="PROSITE" id="PS50172"/>
    </source>
</evidence>
<dbReference type="Proteomes" id="UP000823872">
    <property type="component" value="Chromosome A2"/>
</dbReference>
<dbReference type="Gene3D" id="3.40.50.10190">
    <property type="entry name" value="BRCT domain"/>
    <property type="match status" value="1"/>
</dbReference>
<dbReference type="PANTHER" id="PTHR11276">
    <property type="entry name" value="DNA POLYMERASE TYPE-X FAMILY MEMBER"/>
    <property type="match status" value="1"/>
</dbReference>
<evidence type="ECO:0000313" key="15">
    <source>
        <dbReference type="Ensembl" id="ENSFCTP00005018092.1"/>
    </source>
</evidence>
<dbReference type="Pfam" id="PF10391">
    <property type="entry name" value="DNA_pol_lambd_f"/>
    <property type="match status" value="1"/>
</dbReference>
<evidence type="ECO:0000256" key="8">
    <source>
        <dbReference type="ARBA" id="ARBA00022842"/>
    </source>
</evidence>
<dbReference type="Ensembl" id="ENSFCTT00005027803.1">
    <property type="protein sequence ID" value="ENSFCTP00005018092.1"/>
    <property type="gene ID" value="ENSFCTG00005009919.1"/>
</dbReference>
<keyword evidence="6 13" id="KW-0479">Metal-binding</keyword>
<dbReference type="SMART" id="SM00483">
    <property type="entry name" value="POLXc"/>
    <property type="match status" value="1"/>
</dbReference>
<dbReference type="SUPFAM" id="SSF81301">
    <property type="entry name" value="Nucleotidyltransferase"/>
    <property type="match status" value="1"/>
</dbReference>
<dbReference type="InterPro" id="IPR027249">
    <property type="entry name" value="DNA/RNApol_mu"/>
</dbReference>
<dbReference type="Pfam" id="PF14716">
    <property type="entry name" value="HHH_8"/>
    <property type="match status" value="1"/>
</dbReference>
<dbReference type="Gene3D" id="3.30.460.10">
    <property type="entry name" value="Beta Polymerase, domain 2"/>
    <property type="match status" value="1"/>
</dbReference>
<evidence type="ECO:0000256" key="11">
    <source>
        <dbReference type="ARBA" id="ARBA00023242"/>
    </source>
</evidence>
<dbReference type="Pfam" id="PF14792">
    <property type="entry name" value="DNA_pol_B_palm"/>
    <property type="match status" value="1"/>
</dbReference>
<sequence length="520" mass="58220">MEEGRRARGTRWEPGGLHSASRGLSCLRLDRLARDRQVPLPLPASLRRLPSDFRVPSFRRPPAARARMLPKRRRAWVGSPGGPAPSTARFPGIAIYLAEPRMGRSRRAFLTRLALSKGFRVLDAYSSEVTHVVMEQTSAEEASTWKEHRAVAGSPQGRTSPVLLDISWFTESMAAGEPVPVELRHCLEEPLEMLAEAAGFEGSEGRFLSFYRAASMLKALPSRVTAMSQLQGLPHFGEHSCRVIQEVLAQGVCEEVERIRCSERYQTMKLFTGIFGVGVKTADRWYREGLRTLDSLQEQPQRLTQQQKAGLRHYQDLSVPLQRPQVEALQRVVEAAVGHILPGATVTLAGGFRRGKLQGHDVDFLLTHPQEGREAGLLSRVMHSLQSQGLVLYHQHHHGHCADAACPPLQNHAMDGFERTFCIFCLPSPPGAAVGGARRAVRVDLVVVPVSQFPYALLGWTGSKHFQRELRRFSRKERGLWLNSHGLFDPQQKKHFHAASEEDIFRHLGLEYLPPEQRNA</sequence>
<keyword evidence="10" id="KW-0234">DNA repair</keyword>
<accession>A0ABI7X6F1</accession>
<dbReference type="SUPFAM" id="SSF81585">
    <property type="entry name" value="PsbU/PolX domain-like"/>
    <property type="match status" value="1"/>
</dbReference>
<dbReference type="PROSITE" id="PS50172">
    <property type="entry name" value="BRCT"/>
    <property type="match status" value="1"/>
</dbReference>
<evidence type="ECO:0000313" key="16">
    <source>
        <dbReference type="Proteomes" id="UP000823872"/>
    </source>
</evidence>
<reference evidence="15 16" key="1">
    <citation type="submission" date="2021-02" db="EMBL/GenBank/DDBJ databases">
        <title>Safari Cat Assemblies.</title>
        <authorList>
            <person name="Bredemeyer K.R."/>
            <person name="Murphy W.J."/>
        </authorList>
    </citation>
    <scope>NUCLEOTIDE SEQUENCE [LARGE SCALE GENOMIC DNA]</scope>
</reference>